<dbReference type="RefSeq" id="WP_176832851.1">
    <property type="nucleotide sequence ID" value="NZ_FNBL01000003.1"/>
</dbReference>
<reference evidence="1 2" key="1">
    <citation type="submission" date="2016-10" db="EMBL/GenBank/DDBJ databases">
        <authorList>
            <person name="de Groot N.N."/>
        </authorList>
    </citation>
    <scope>NUCLEOTIDE SEQUENCE [LARGE SCALE GENOMIC DNA]</scope>
    <source>
        <strain evidence="1 2">DSM 27375</strain>
    </source>
</reference>
<name>A0A1G7KAW5_9RHOB</name>
<protein>
    <recommendedName>
        <fullName evidence="3">Zinc-binding dehydrogenase</fullName>
    </recommendedName>
</protein>
<evidence type="ECO:0000313" key="2">
    <source>
        <dbReference type="Proteomes" id="UP000182284"/>
    </source>
</evidence>
<evidence type="ECO:0000313" key="1">
    <source>
        <dbReference type="EMBL" id="SDF34286.1"/>
    </source>
</evidence>
<evidence type="ECO:0008006" key="3">
    <source>
        <dbReference type="Google" id="ProtNLM"/>
    </source>
</evidence>
<sequence>MMDPEKRRTLVVELVSLAAQGKLTLDTEAVFPLSEIQDAVKAALIPGRKGKVLLRP</sequence>
<dbReference type="AlphaFoldDB" id="A0A1G7KAW5"/>
<organism evidence="1 2">
    <name type="scientific">Celeribacter baekdonensis</name>
    <dbReference type="NCBI Taxonomy" id="875171"/>
    <lineage>
        <taxon>Bacteria</taxon>
        <taxon>Pseudomonadati</taxon>
        <taxon>Pseudomonadota</taxon>
        <taxon>Alphaproteobacteria</taxon>
        <taxon>Rhodobacterales</taxon>
        <taxon>Roseobacteraceae</taxon>
        <taxon>Celeribacter</taxon>
    </lineage>
</organism>
<accession>A0A1G7KAW5</accession>
<dbReference type="EMBL" id="FNBL01000003">
    <property type="protein sequence ID" value="SDF34286.1"/>
    <property type="molecule type" value="Genomic_DNA"/>
</dbReference>
<gene>
    <name evidence="1" type="ORF">SAMN04488117_103391</name>
</gene>
<dbReference type="Gene3D" id="3.90.180.10">
    <property type="entry name" value="Medium-chain alcohol dehydrogenases, catalytic domain"/>
    <property type="match status" value="1"/>
</dbReference>
<proteinExistence type="predicted"/>
<dbReference type="Proteomes" id="UP000182284">
    <property type="component" value="Unassembled WGS sequence"/>
</dbReference>